<sequence>MDKFFIIKKKKILSELHFFFSSQKKELDSFFHFHGSYNNSDSFRPFRFKKNWSDSSHIDETERTDWFNFGHILKLH</sequence>
<dbReference type="EMBL" id="AY228468">
    <property type="protein sequence ID" value="ABP35472.1"/>
    <property type="molecule type" value="Genomic_DNA"/>
</dbReference>
<protein>
    <submittedName>
        <fullName evidence="1">ORF76c</fullName>
    </submittedName>
</protein>
<proteinExistence type="predicted"/>
<keyword evidence="1" id="KW-0934">Plastid</keyword>
<organism evidence="1">
    <name type="scientific">Pinus koraiensis</name>
    <name type="common">Korean pine</name>
    <dbReference type="NCBI Taxonomy" id="88728"/>
    <lineage>
        <taxon>Eukaryota</taxon>
        <taxon>Viridiplantae</taxon>
        <taxon>Streptophyta</taxon>
        <taxon>Embryophyta</taxon>
        <taxon>Tracheophyta</taxon>
        <taxon>Spermatophyta</taxon>
        <taxon>Pinopsida</taxon>
        <taxon>Pinidae</taxon>
        <taxon>Conifers I</taxon>
        <taxon>Pinales</taxon>
        <taxon>Pinaceae</taxon>
        <taxon>Pinus</taxon>
        <taxon>Pinus subgen. Strobus</taxon>
    </lineage>
</organism>
<name>A4QMD5_PINKO</name>
<dbReference type="GeneID" id="5048462"/>
<geneLocation type="chloroplast" evidence="1"/>
<reference evidence="1" key="1">
    <citation type="submission" date="2007-04" db="EMBL/GenBank/DDBJ databases">
        <authorList>
            <person name="Noh E.W."/>
            <person name="Lee J.S."/>
            <person name="Choi Y.I."/>
            <person name="Han M.S."/>
            <person name="Yi Y.S."/>
            <person name="Han S.U."/>
        </authorList>
    </citation>
    <scope>NUCLEOTIDE SEQUENCE</scope>
</reference>
<dbReference type="AlphaFoldDB" id="A4QMD5"/>
<dbReference type="RefSeq" id="YP_001152232.1">
    <property type="nucleotide sequence ID" value="NC_004677.2"/>
</dbReference>
<accession>A4QMD5</accession>
<keyword evidence="1" id="KW-0150">Chloroplast</keyword>
<evidence type="ECO:0000313" key="1">
    <source>
        <dbReference type="EMBL" id="ABP35472.1"/>
    </source>
</evidence>